<dbReference type="EC" id="2.-.-.-" evidence="4"/>
<dbReference type="SUPFAM" id="SSF55729">
    <property type="entry name" value="Acyl-CoA N-acyltransferases (Nat)"/>
    <property type="match status" value="1"/>
</dbReference>
<dbReference type="InterPro" id="IPR016181">
    <property type="entry name" value="Acyl_CoA_acyltransferase"/>
</dbReference>
<evidence type="ECO:0000256" key="1">
    <source>
        <dbReference type="ARBA" id="ARBA00022679"/>
    </source>
</evidence>
<protein>
    <submittedName>
        <fullName evidence="4">GNAT family protein</fullName>
        <ecNumber evidence="4">2.-.-.-</ecNumber>
    </submittedName>
</protein>
<dbReference type="InterPro" id="IPR000182">
    <property type="entry name" value="GNAT_dom"/>
</dbReference>
<dbReference type="InterPro" id="IPR050832">
    <property type="entry name" value="Bact_Acetyltransf"/>
</dbReference>
<evidence type="ECO:0000256" key="2">
    <source>
        <dbReference type="ARBA" id="ARBA00023315"/>
    </source>
</evidence>
<keyword evidence="5" id="KW-1185">Reference proteome</keyword>
<proteinExistence type="predicted"/>
<dbReference type="Proteomes" id="UP001592581">
    <property type="component" value="Unassembled WGS sequence"/>
</dbReference>
<name>A0ABV6XP00_9ACTN</name>
<dbReference type="PANTHER" id="PTHR43877">
    <property type="entry name" value="AMINOALKYLPHOSPHONATE N-ACETYLTRANSFERASE-RELATED-RELATED"/>
    <property type="match status" value="1"/>
</dbReference>
<accession>A0ABV6XP00</accession>
<dbReference type="Pfam" id="PF00583">
    <property type="entry name" value="Acetyltransf_1"/>
    <property type="match status" value="1"/>
</dbReference>
<feature type="domain" description="N-acetyltransferase" evidence="3">
    <location>
        <begin position="9"/>
        <end position="164"/>
    </location>
</feature>
<dbReference type="CDD" id="cd04301">
    <property type="entry name" value="NAT_SF"/>
    <property type="match status" value="1"/>
</dbReference>
<keyword evidence="2" id="KW-0012">Acyltransferase</keyword>
<dbReference type="PROSITE" id="PS51186">
    <property type="entry name" value="GNAT"/>
    <property type="match status" value="1"/>
</dbReference>
<dbReference type="GO" id="GO:0016740">
    <property type="term" value="F:transferase activity"/>
    <property type="evidence" value="ECO:0007669"/>
    <property type="project" value="UniProtKB-KW"/>
</dbReference>
<evidence type="ECO:0000313" key="4">
    <source>
        <dbReference type="EMBL" id="MFC1439679.1"/>
    </source>
</evidence>
<sequence length="174" mass="19398">MGVIRGRSVVLRPAQSSDRRRFREILATPEVARWWGDPDEEAAEACAPGEDIRSYAIEYEGDVVGIIQSCEEPTPAYRSAGIDIAVHPGWHRRGIGAAAIHTLARHLLDVDGHHRLTIDPATDNEPAIRLYRSLGFRPVGVMRNYERHQDGSFHDGLLMDLLPEELRMPGMPGT</sequence>
<dbReference type="EMBL" id="JBEUKS010000005">
    <property type="protein sequence ID" value="MFC1439679.1"/>
    <property type="molecule type" value="Genomic_DNA"/>
</dbReference>
<gene>
    <name evidence="4" type="ORF">ABUW04_15585</name>
</gene>
<keyword evidence="1 4" id="KW-0808">Transferase</keyword>
<organism evidence="4 5">
    <name type="scientific">Streptacidiphilus jeojiensis</name>
    <dbReference type="NCBI Taxonomy" id="3229225"/>
    <lineage>
        <taxon>Bacteria</taxon>
        <taxon>Bacillati</taxon>
        <taxon>Actinomycetota</taxon>
        <taxon>Actinomycetes</taxon>
        <taxon>Kitasatosporales</taxon>
        <taxon>Streptomycetaceae</taxon>
        <taxon>Streptacidiphilus</taxon>
    </lineage>
</organism>
<reference evidence="4 5" key="1">
    <citation type="submission" date="2024-06" db="EMBL/GenBank/DDBJ databases">
        <authorList>
            <person name="Lee S.D."/>
        </authorList>
    </citation>
    <scope>NUCLEOTIDE SEQUENCE [LARGE SCALE GENOMIC DNA]</scope>
    <source>
        <strain evidence="4 5">N1-10</strain>
    </source>
</reference>
<dbReference type="RefSeq" id="WP_380565208.1">
    <property type="nucleotide sequence ID" value="NZ_JBEUKS010000005.1"/>
</dbReference>
<comment type="caution">
    <text evidence="4">The sequence shown here is derived from an EMBL/GenBank/DDBJ whole genome shotgun (WGS) entry which is preliminary data.</text>
</comment>
<dbReference type="Gene3D" id="3.40.630.30">
    <property type="match status" value="1"/>
</dbReference>
<evidence type="ECO:0000313" key="5">
    <source>
        <dbReference type="Proteomes" id="UP001592581"/>
    </source>
</evidence>
<evidence type="ECO:0000259" key="3">
    <source>
        <dbReference type="PROSITE" id="PS51186"/>
    </source>
</evidence>